<evidence type="ECO:0000313" key="1">
    <source>
        <dbReference type="EMBL" id="RJY19225.1"/>
    </source>
</evidence>
<gene>
    <name evidence="1" type="ORF">D5R81_01760</name>
</gene>
<dbReference type="EMBL" id="QYYH01000006">
    <property type="protein sequence ID" value="RJY19225.1"/>
    <property type="molecule type" value="Genomic_DNA"/>
</dbReference>
<accession>A0A3A6U5D3</accession>
<dbReference type="AlphaFoldDB" id="A0A3A6U5D3"/>
<protein>
    <recommendedName>
        <fullName evidence="3">Ankyrin repeat domain-containing protein</fullName>
    </recommendedName>
</protein>
<evidence type="ECO:0000313" key="2">
    <source>
        <dbReference type="Proteomes" id="UP000273022"/>
    </source>
</evidence>
<comment type="caution">
    <text evidence="1">The sequence shown here is derived from an EMBL/GenBank/DDBJ whole genome shotgun (WGS) entry which is preliminary data.</text>
</comment>
<reference evidence="1 2" key="1">
    <citation type="submission" date="2018-09" db="EMBL/GenBank/DDBJ databases">
        <title>Phylogeny of the Shewanellaceae, and recommendation for two new genera, Pseudoshewanella and Parashewanella.</title>
        <authorList>
            <person name="Wang G."/>
        </authorList>
    </citation>
    <scope>NUCLEOTIDE SEQUENCE [LARGE SCALE GENOMIC DNA]</scope>
    <source>
        <strain evidence="1 2">KCTC 22492</strain>
    </source>
</reference>
<keyword evidence="2" id="KW-1185">Reference proteome</keyword>
<dbReference type="RefSeq" id="WP_121851942.1">
    <property type="nucleotide sequence ID" value="NZ_CP037952.1"/>
</dbReference>
<dbReference type="Proteomes" id="UP000273022">
    <property type="component" value="Unassembled WGS sequence"/>
</dbReference>
<evidence type="ECO:0008006" key="3">
    <source>
        <dbReference type="Google" id="ProtNLM"/>
    </source>
</evidence>
<sequence>MSHEMLRSSQRLADRLCYENLGDLFPSSVKELQATPSFDDPTFDSAGLAPIIKYYQLDPPIFNRLCDLQNELASLGKDENLLIVQEKVTKLNTALRKNQGKDICLVAINRLVPSGEVVNCRNVLKYLNSAIEVFEFQIDSECAENLEIVEVDRREIRRLFVKYRENKDGVWHHGDTKNCRETSFSEAIKSDNYGGALAVLRLKPRYIFVQNAELKTPLVVAAENGKYDFIIKILEPAMEYIDPSDINGKGILESARASSMSKGKLNELKILMQRLKIPVS</sequence>
<organism evidence="1 2">
    <name type="scientific">Parashewanella spongiae</name>
    <dbReference type="NCBI Taxonomy" id="342950"/>
    <lineage>
        <taxon>Bacteria</taxon>
        <taxon>Pseudomonadati</taxon>
        <taxon>Pseudomonadota</taxon>
        <taxon>Gammaproteobacteria</taxon>
        <taxon>Alteromonadales</taxon>
        <taxon>Shewanellaceae</taxon>
        <taxon>Parashewanella</taxon>
    </lineage>
</organism>
<proteinExistence type="predicted"/>
<name>A0A3A6U5D3_9GAMM</name>